<comment type="caution">
    <text evidence="14">The sequence shown here is derived from an EMBL/GenBank/DDBJ whole genome shotgun (WGS) entry which is preliminary data.</text>
</comment>
<keyword evidence="15" id="KW-1185">Reference proteome</keyword>
<feature type="domain" description="ABC transporter" evidence="11">
    <location>
        <begin position="484"/>
        <end position="716"/>
    </location>
</feature>
<feature type="transmembrane region" description="Helical" evidence="10">
    <location>
        <begin position="210"/>
        <end position="240"/>
    </location>
</feature>
<evidence type="ECO:0000256" key="7">
    <source>
        <dbReference type="ARBA" id="ARBA00022989"/>
    </source>
</evidence>
<dbReference type="Gene3D" id="3.40.50.300">
    <property type="entry name" value="P-loop containing nucleotide triphosphate hydrolases"/>
    <property type="match status" value="1"/>
</dbReference>
<evidence type="ECO:0000259" key="11">
    <source>
        <dbReference type="PROSITE" id="PS50893"/>
    </source>
</evidence>
<dbReference type="Gene3D" id="3.90.70.10">
    <property type="entry name" value="Cysteine proteinases"/>
    <property type="match status" value="1"/>
</dbReference>
<evidence type="ECO:0000256" key="9">
    <source>
        <dbReference type="ARBA" id="ARBA00043264"/>
    </source>
</evidence>
<dbReference type="InterPro" id="IPR039421">
    <property type="entry name" value="Type_1_exporter"/>
</dbReference>
<dbReference type="InterPro" id="IPR036640">
    <property type="entry name" value="ABC1_TM_sf"/>
</dbReference>
<keyword evidence="4" id="KW-0378">Hydrolase</keyword>
<proteinExistence type="predicted"/>
<dbReference type="InterPro" id="IPR011527">
    <property type="entry name" value="ABC1_TM_dom"/>
</dbReference>
<dbReference type="InterPro" id="IPR027417">
    <property type="entry name" value="P-loop_NTPase"/>
</dbReference>
<dbReference type="InterPro" id="IPR003439">
    <property type="entry name" value="ABC_transporter-like_ATP-bd"/>
</dbReference>
<keyword evidence="9" id="KW-0080">Bacteriocin transport</keyword>
<dbReference type="InterPro" id="IPR017871">
    <property type="entry name" value="ABC_transporter-like_CS"/>
</dbReference>
<comment type="subcellular location">
    <subcellularLocation>
        <location evidence="1">Cell membrane</location>
        <topology evidence="1">Multi-pass membrane protein</topology>
    </subcellularLocation>
</comment>
<dbReference type="PROSITE" id="PS50929">
    <property type="entry name" value="ABC_TM1F"/>
    <property type="match status" value="1"/>
</dbReference>
<evidence type="ECO:0000256" key="6">
    <source>
        <dbReference type="ARBA" id="ARBA00022927"/>
    </source>
</evidence>
<evidence type="ECO:0000256" key="5">
    <source>
        <dbReference type="ARBA" id="ARBA00022840"/>
    </source>
</evidence>
<evidence type="ECO:0000313" key="14">
    <source>
        <dbReference type="EMBL" id="MFC4493358.1"/>
    </source>
</evidence>
<dbReference type="PANTHER" id="PTHR24221:SF654">
    <property type="entry name" value="ATP-BINDING CASSETTE SUB-FAMILY B MEMBER 6"/>
    <property type="match status" value="1"/>
</dbReference>
<name>A0ABV9A093_9ACTN</name>
<gene>
    <name evidence="14" type="ORF">ACFPA8_04320</name>
</gene>
<keyword evidence="8 10" id="KW-0472">Membrane</keyword>
<dbReference type="PANTHER" id="PTHR24221">
    <property type="entry name" value="ATP-BINDING CASSETTE SUB-FAMILY B"/>
    <property type="match status" value="1"/>
</dbReference>
<dbReference type="PROSITE" id="PS50893">
    <property type="entry name" value="ABC_TRANSPORTER_2"/>
    <property type="match status" value="1"/>
</dbReference>
<evidence type="ECO:0000256" key="8">
    <source>
        <dbReference type="ARBA" id="ARBA00023136"/>
    </source>
</evidence>
<feature type="transmembrane region" description="Helical" evidence="10">
    <location>
        <begin position="285"/>
        <end position="303"/>
    </location>
</feature>
<feature type="transmembrane region" description="Helical" evidence="10">
    <location>
        <begin position="170"/>
        <end position="190"/>
    </location>
</feature>
<evidence type="ECO:0000256" key="1">
    <source>
        <dbReference type="ARBA" id="ARBA00004651"/>
    </source>
</evidence>
<evidence type="ECO:0000256" key="2">
    <source>
        <dbReference type="ARBA" id="ARBA00022692"/>
    </source>
</evidence>
<keyword evidence="4" id="KW-0788">Thiol protease</keyword>
<dbReference type="SMART" id="SM00382">
    <property type="entry name" value="AAA"/>
    <property type="match status" value="1"/>
</dbReference>
<keyword evidence="7 10" id="KW-1133">Transmembrane helix</keyword>
<dbReference type="Proteomes" id="UP001595997">
    <property type="component" value="Unassembled WGS sequence"/>
</dbReference>
<organism evidence="14 15">
    <name type="scientific">Streptomyces ovatisporus</name>
    <dbReference type="NCBI Taxonomy" id="1128682"/>
    <lineage>
        <taxon>Bacteria</taxon>
        <taxon>Bacillati</taxon>
        <taxon>Actinomycetota</taxon>
        <taxon>Actinomycetes</taxon>
        <taxon>Kitasatosporales</taxon>
        <taxon>Streptomycetaceae</taxon>
        <taxon>Streptomyces</taxon>
    </lineage>
</organism>
<dbReference type="PROSITE" id="PS00211">
    <property type="entry name" value="ABC_TRANSPORTER_1"/>
    <property type="match status" value="1"/>
</dbReference>
<feature type="transmembrane region" description="Helical" evidence="10">
    <location>
        <begin position="309"/>
        <end position="325"/>
    </location>
</feature>
<accession>A0ABV9A093</accession>
<evidence type="ECO:0000259" key="13">
    <source>
        <dbReference type="PROSITE" id="PS50990"/>
    </source>
</evidence>
<dbReference type="Gene3D" id="1.20.1560.10">
    <property type="entry name" value="ABC transporter type 1, transmembrane domain"/>
    <property type="match status" value="1"/>
</dbReference>
<evidence type="ECO:0000256" key="3">
    <source>
        <dbReference type="ARBA" id="ARBA00022741"/>
    </source>
</evidence>
<protein>
    <submittedName>
        <fullName evidence="14">Peptidase domain-containing ABC transporter</fullName>
    </submittedName>
</protein>
<sequence>MSLTLGRGKSARRMPTITQVTQTECGLCCAVALLRYYGRAEDLSSARNVMDAGRDGLSAGQLARYLRTRGMDAKLFRAKSVAALEKFTSPTILYWEEYHFVVLEKFDGRKATVMDPAVGRRRMSREELEAGFSGIVVSADVGPDFEKTRQKPLTEWRDMPLFAEGAPKRIALVGLLSFSGYGAVLGIPMLTEWAVDQQTRWKGLDDLGTVIAVVLGVAAAYLALHVIRVTVLSSVVALLGKHLMTHTFSRMLSLPYRFFTVRQPGELLFRLNSVNMIRDLLSSRVAQGILDVGTLLCVSGYLFYVEWRLGLMAGVLFLLNAVYLAKTRPRLMEYVDSEISQLSKSQSTQLDAIVSIPTIKMGGYADEFIESWAKVYASSLEAMKDRMRMQQGRISGVTTTTQMFGPMILLLSSLYFVSHGYISLGAAIAVQAVSATYFSLSTSVFQTYTEFTEASRYMARLNDIVKTEPEDQGGTLTGLLSTSIQLEDVSFQYTKHSDLVIRNVSLDIPAGSRVALVGPSGSGKSTLGRIICGLYEPTRGNVRFGDVDMRHYDKNALRRQIGYIPQEIHLHNRTILENLTLGQDIPQEMVREYCANVGILDFLEDLPMGLKTLVSEMGANFSGGQRQRLAIVRALLQNPPILVLDEATSALDTVNERRVGEIIEHIGATQVIIAHRLATIKSADHIYVLDNGRVVEQGSHAQLLHGGAVYTDLYADRSPDLDVVVGGE</sequence>
<keyword evidence="3" id="KW-0547">Nucleotide-binding</keyword>
<feature type="domain" description="Peptidase C39" evidence="13">
    <location>
        <begin position="19"/>
        <end position="139"/>
    </location>
</feature>
<keyword evidence="2 10" id="KW-0812">Transmembrane</keyword>
<keyword evidence="5" id="KW-0067">ATP-binding</keyword>
<evidence type="ECO:0000256" key="10">
    <source>
        <dbReference type="SAM" id="Phobius"/>
    </source>
</evidence>
<dbReference type="Pfam" id="PF00005">
    <property type="entry name" value="ABC_tran"/>
    <property type="match status" value="1"/>
</dbReference>
<evidence type="ECO:0000313" key="15">
    <source>
        <dbReference type="Proteomes" id="UP001595997"/>
    </source>
</evidence>
<evidence type="ECO:0000256" key="4">
    <source>
        <dbReference type="ARBA" id="ARBA00022807"/>
    </source>
</evidence>
<dbReference type="Pfam" id="PF00664">
    <property type="entry name" value="ABC_membrane"/>
    <property type="match status" value="1"/>
</dbReference>
<dbReference type="EMBL" id="JBHSFH010000003">
    <property type="protein sequence ID" value="MFC4493358.1"/>
    <property type="molecule type" value="Genomic_DNA"/>
</dbReference>
<dbReference type="PROSITE" id="PS50990">
    <property type="entry name" value="PEPTIDASE_C39"/>
    <property type="match status" value="1"/>
</dbReference>
<evidence type="ECO:0000259" key="12">
    <source>
        <dbReference type="PROSITE" id="PS50929"/>
    </source>
</evidence>
<keyword evidence="4" id="KW-0645">Protease</keyword>
<dbReference type="InterPro" id="IPR005074">
    <property type="entry name" value="Peptidase_C39"/>
</dbReference>
<dbReference type="Pfam" id="PF03412">
    <property type="entry name" value="Peptidase_C39"/>
    <property type="match status" value="1"/>
</dbReference>
<keyword evidence="6" id="KW-0653">Protein transport</keyword>
<reference evidence="15" key="1">
    <citation type="journal article" date="2019" name="Int. J. Syst. Evol. Microbiol.">
        <title>The Global Catalogue of Microorganisms (GCM) 10K type strain sequencing project: providing services to taxonomists for standard genome sequencing and annotation.</title>
        <authorList>
            <consortium name="The Broad Institute Genomics Platform"/>
            <consortium name="The Broad Institute Genome Sequencing Center for Infectious Disease"/>
            <person name="Wu L."/>
            <person name="Ma J."/>
        </authorList>
    </citation>
    <scope>NUCLEOTIDE SEQUENCE [LARGE SCALE GENOMIC DNA]</scope>
    <source>
        <strain evidence="15">CGMCC 4.7357</strain>
    </source>
</reference>
<keyword evidence="6" id="KW-0813">Transport</keyword>
<dbReference type="InterPro" id="IPR003593">
    <property type="entry name" value="AAA+_ATPase"/>
</dbReference>
<dbReference type="RefSeq" id="WP_386442444.1">
    <property type="nucleotide sequence ID" value="NZ_JBHSFH010000003.1"/>
</dbReference>
<feature type="domain" description="ABC transmembrane type-1" evidence="12">
    <location>
        <begin position="171"/>
        <end position="453"/>
    </location>
</feature>
<dbReference type="SUPFAM" id="SSF90123">
    <property type="entry name" value="ABC transporter transmembrane region"/>
    <property type="match status" value="1"/>
</dbReference>
<dbReference type="SUPFAM" id="SSF52540">
    <property type="entry name" value="P-loop containing nucleoside triphosphate hydrolases"/>
    <property type="match status" value="1"/>
</dbReference>